<organism evidence="2 3">
    <name type="scientific">Eragrostis curvula</name>
    <name type="common">weeping love grass</name>
    <dbReference type="NCBI Taxonomy" id="38414"/>
    <lineage>
        <taxon>Eukaryota</taxon>
        <taxon>Viridiplantae</taxon>
        <taxon>Streptophyta</taxon>
        <taxon>Embryophyta</taxon>
        <taxon>Tracheophyta</taxon>
        <taxon>Spermatophyta</taxon>
        <taxon>Magnoliopsida</taxon>
        <taxon>Liliopsida</taxon>
        <taxon>Poales</taxon>
        <taxon>Poaceae</taxon>
        <taxon>PACMAD clade</taxon>
        <taxon>Chloridoideae</taxon>
        <taxon>Eragrostideae</taxon>
        <taxon>Eragrostidinae</taxon>
        <taxon>Eragrostis</taxon>
    </lineage>
</organism>
<reference evidence="2 3" key="1">
    <citation type="journal article" date="2019" name="Sci. Rep.">
        <title>A high-quality genome of Eragrostis curvula grass provides insights into Poaceae evolution and supports new strategies to enhance forage quality.</title>
        <authorList>
            <person name="Carballo J."/>
            <person name="Santos B.A.C.M."/>
            <person name="Zappacosta D."/>
            <person name="Garbus I."/>
            <person name="Selva J.P."/>
            <person name="Gallo C.A."/>
            <person name="Diaz A."/>
            <person name="Albertini E."/>
            <person name="Caccamo M."/>
            <person name="Echenique V."/>
        </authorList>
    </citation>
    <scope>NUCLEOTIDE SEQUENCE [LARGE SCALE GENOMIC DNA]</scope>
    <source>
        <strain evidence="3">cv. Victoria</strain>
        <tissue evidence="2">Leaf</tissue>
    </source>
</reference>
<gene>
    <name evidence="2" type="ORF">EJB05_48324</name>
</gene>
<keyword evidence="1" id="KW-0812">Transmembrane</keyword>
<evidence type="ECO:0000313" key="2">
    <source>
        <dbReference type="EMBL" id="TVU05171.1"/>
    </source>
</evidence>
<dbReference type="EMBL" id="RWGY01000051">
    <property type="protein sequence ID" value="TVU05171.1"/>
    <property type="molecule type" value="Genomic_DNA"/>
</dbReference>
<evidence type="ECO:0000313" key="3">
    <source>
        <dbReference type="Proteomes" id="UP000324897"/>
    </source>
</evidence>
<comment type="caution">
    <text evidence="2">The sequence shown here is derived from an EMBL/GenBank/DDBJ whole genome shotgun (WGS) entry which is preliminary data.</text>
</comment>
<keyword evidence="1" id="KW-1133">Transmembrane helix</keyword>
<keyword evidence="3" id="KW-1185">Reference proteome</keyword>
<name>A0A5J9T3U8_9POAL</name>
<protein>
    <submittedName>
        <fullName evidence="2">Uncharacterized protein</fullName>
    </submittedName>
</protein>
<feature type="transmembrane region" description="Helical" evidence="1">
    <location>
        <begin position="82"/>
        <end position="99"/>
    </location>
</feature>
<proteinExistence type="predicted"/>
<dbReference type="Proteomes" id="UP000324897">
    <property type="component" value="Unassembled WGS sequence"/>
</dbReference>
<keyword evidence="1" id="KW-0472">Membrane</keyword>
<accession>A0A5J9T3U8</accession>
<evidence type="ECO:0000256" key="1">
    <source>
        <dbReference type="SAM" id="Phobius"/>
    </source>
</evidence>
<sequence>MSIQEGGIRTLSNLFRVIAVKLPSNRGIHGYAGRHLNTSGPTSVCSQVKQAFSSHAPTRRRTFCEDHFAAYQRDSDKYFMRHMLLCGFTGASVVIGIVAEDCTSTSDGRSASLQRGSS</sequence>
<dbReference type="AlphaFoldDB" id="A0A5J9T3U8"/>
<dbReference type="Gramene" id="TVU05171">
    <property type="protein sequence ID" value="TVU05171"/>
    <property type="gene ID" value="EJB05_48324"/>
</dbReference>